<dbReference type="InterPro" id="IPR045851">
    <property type="entry name" value="AMP-bd_C_sf"/>
</dbReference>
<dbReference type="InterPro" id="IPR000873">
    <property type="entry name" value="AMP-dep_synth/lig_dom"/>
</dbReference>
<dbReference type="SUPFAM" id="SSF56801">
    <property type="entry name" value="Acetyl-CoA synthetase-like"/>
    <property type="match status" value="1"/>
</dbReference>
<dbReference type="PANTHER" id="PTHR43767:SF12">
    <property type="entry name" value="AMP-DEPENDENT SYNTHETASE AND LIGASE"/>
    <property type="match status" value="1"/>
</dbReference>
<sequence length="552" mass="61405">MEKPWYQHYDYFVPNTIRYPKVPAHFLLDLAASKYKDGIATDFYGATLTYRRLRVLVNQLASSLAEMGIKKGDRVGVMLPNCPQIIIAYYATLRIGAIVVNVNPLYTERELEHQLNDSGTETVFCIDMHVQKIRNVKEKTGVKNTIVTRVLDFMVPDPLENVAPYEDLAGGEYGFLDLLKKGESKLPPIVDIDINEPAVLQYTGGTTGLSKGATLSHKNIVSNTVQVGLWATELMPRDQQVYLIVIPIFHSYGMTCGMNAGMFSGAKMVLIPRFDIDDLLNAFMTHDITYFPGVPTLFTAILNHPNAAEAGLERVALFNSGSAPLPIETINGITALGISMTEGYGLSEASPVTHSTPILGVRKPGSIGIPFPDTDSKIVDPDDWQKELPPGAEGELIIKGPQVMLGYWNKPQESEQQLKDGWLLTGDIARMDEDGYFYIVDRKKDLIIAGGYNIYPREVDEVLYQHPKVMEAAVIGVPHEYRGETVKAFIVLRPGETATAEEITKFCKENLAPYKVPKIIEFRTELPKTAVGKILRKELRAEELAKAKRDKK</sequence>
<dbReference type="Pfam" id="PF13193">
    <property type="entry name" value="AMP-binding_C"/>
    <property type="match status" value="1"/>
</dbReference>
<dbReference type="InterPro" id="IPR025110">
    <property type="entry name" value="AMP-bd_C"/>
</dbReference>
<evidence type="ECO:0000313" key="6">
    <source>
        <dbReference type="Proteomes" id="UP000265882"/>
    </source>
</evidence>
<accession>A0A3A4N888</accession>
<dbReference type="EMBL" id="QZKU01000142">
    <property type="protein sequence ID" value="RJP14835.1"/>
    <property type="molecule type" value="Genomic_DNA"/>
</dbReference>
<dbReference type="FunFam" id="3.30.300.30:FF:000008">
    <property type="entry name" value="2,3-dihydroxybenzoate-AMP ligase"/>
    <property type="match status" value="1"/>
</dbReference>
<dbReference type="Gene3D" id="3.40.50.980">
    <property type="match status" value="2"/>
</dbReference>
<dbReference type="CDD" id="cd05936">
    <property type="entry name" value="FC-FACS_FadD_like"/>
    <property type="match status" value="1"/>
</dbReference>
<organism evidence="5 6">
    <name type="scientific">Abyssobacteria bacterium (strain SURF_5)</name>
    <dbReference type="NCBI Taxonomy" id="2093360"/>
    <lineage>
        <taxon>Bacteria</taxon>
        <taxon>Pseudomonadati</taxon>
        <taxon>Candidatus Hydrogenedentota</taxon>
        <taxon>Candidatus Abyssobacteria</taxon>
    </lineage>
</organism>
<comment type="caution">
    <text evidence="5">The sequence shown here is derived from an EMBL/GenBank/DDBJ whole genome shotgun (WGS) entry which is preliminary data.</text>
</comment>
<keyword evidence="2 5" id="KW-0436">Ligase</keyword>
<evidence type="ECO:0000259" key="3">
    <source>
        <dbReference type="Pfam" id="PF00501"/>
    </source>
</evidence>
<feature type="domain" description="AMP-dependent synthetase/ligase" evidence="3">
    <location>
        <begin position="31"/>
        <end position="408"/>
    </location>
</feature>
<gene>
    <name evidence="5" type="ORF">C4520_21060</name>
</gene>
<dbReference type="GO" id="GO:0016877">
    <property type="term" value="F:ligase activity, forming carbon-sulfur bonds"/>
    <property type="evidence" value="ECO:0007669"/>
    <property type="project" value="UniProtKB-ARBA"/>
</dbReference>
<dbReference type="FunFam" id="3.40.50.12780:FF:000003">
    <property type="entry name" value="Long-chain-fatty-acid--CoA ligase FadD"/>
    <property type="match status" value="1"/>
</dbReference>
<dbReference type="Proteomes" id="UP000265882">
    <property type="component" value="Unassembled WGS sequence"/>
</dbReference>
<evidence type="ECO:0000313" key="5">
    <source>
        <dbReference type="EMBL" id="RJP14835.1"/>
    </source>
</evidence>
<dbReference type="InterPro" id="IPR050237">
    <property type="entry name" value="ATP-dep_AMP-bd_enzyme"/>
</dbReference>
<dbReference type="Pfam" id="PF00501">
    <property type="entry name" value="AMP-binding"/>
    <property type="match status" value="1"/>
</dbReference>
<evidence type="ECO:0000256" key="2">
    <source>
        <dbReference type="ARBA" id="ARBA00022598"/>
    </source>
</evidence>
<dbReference type="PANTHER" id="PTHR43767">
    <property type="entry name" value="LONG-CHAIN-FATTY-ACID--COA LIGASE"/>
    <property type="match status" value="1"/>
</dbReference>
<protein>
    <submittedName>
        <fullName evidence="5">Long-chain fatty acid--CoA ligase</fullName>
    </submittedName>
</protein>
<feature type="domain" description="AMP-binding enzyme C-terminal" evidence="4">
    <location>
        <begin position="458"/>
        <end position="533"/>
    </location>
</feature>
<evidence type="ECO:0000259" key="4">
    <source>
        <dbReference type="Pfam" id="PF13193"/>
    </source>
</evidence>
<dbReference type="Gene3D" id="2.30.38.10">
    <property type="entry name" value="Luciferase, Domain 3"/>
    <property type="match status" value="1"/>
</dbReference>
<dbReference type="AlphaFoldDB" id="A0A3A4N888"/>
<comment type="similarity">
    <text evidence="1">Belongs to the ATP-dependent AMP-binding enzyme family.</text>
</comment>
<name>A0A3A4N888_ABYX5</name>
<dbReference type="Gene3D" id="3.30.300.30">
    <property type="match status" value="1"/>
</dbReference>
<reference evidence="5 6" key="1">
    <citation type="journal article" date="2017" name="ISME J.">
        <title>Energy and carbon metabolisms in a deep terrestrial subsurface fluid microbial community.</title>
        <authorList>
            <person name="Momper L."/>
            <person name="Jungbluth S.P."/>
            <person name="Lee M.D."/>
            <person name="Amend J.P."/>
        </authorList>
    </citation>
    <scope>NUCLEOTIDE SEQUENCE [LARGE SCALE GENOMIC DNA]</scope>
    <source>
        <strain evidence="5">SURF_5</strain>
    </source>
</reference>
<dbReference type="InterPro" id="IPR020845">
    <property type="entry name" value="AMP-binding_CS"/>
</dbReference>
<dbReference type="PROSITE" id="PS00455">
    <property type="entry name" value="AMP_BINDING"/>
    <property type="match status" value="1"/>
</dbReference>
<proteinExistence type="inferred from homology"/>
<evidence type="ECO:0000256" key="1">
    <source>
        <dbReference type="ARBA" id="ARBA00006432"/>
    </source>
</evidence>